<keyword evidence="4 11" id="KW-0240">DNA-directed RNA polymerase</keyword>
<name>A0A0G1HT27_9BACT</name>
<sequence>MLAPNFKITLKDKKEINTAEVVIEPLPQNFGHTMGNALRRVLLTSLDGGAAIRVKIDGVSHQFSTLTGLQEDIVEFILNLKTLNFFVDSDEPVDVKLKVSGVKEVKASDLDLPSNVTIANPDTVLAHLTSPKSKLSAVITVGKGLGYVASEENATNEIGVIPLDASFSPVLKANYTVEAARVGRSSNFDKVRLTLTTDGTITPGEAVRSAARVLTSFYDYVNSAEAYQVEKKSAHEATTAGFVDDLDLPTRVLNALKKSGINKLADLKALTLGDLKKVKNLGEKSAMQVVEKAAEKGVIIQ</sequence>
<evidence type="ECO:0000256" key="2">
    <source>
        <dbReference type="ARBA" id="ARBA00012418"/>
    </source>
</evidence>
<dbReference type="GO" id="GO:0046983">
    <property type="term" value="F:protein dimerization activity"/>
    <property type="evidence" value="ECO:0007669"/>
    <property type="project" value="InterPro"/>
</dbReference>
<dbReference type="Pfam" id="PF03118">
    <property type="entry name" value="RNA_pol_A_CTD"/>
    <property type="match status" value="1"/>
</dbReference>
<dbReference type="CDD" id="cd06928">
    <property type="entry name" value="RNAP_alpha_NTD"/>
    <property type="match status" value="1"/>
</dbReference>
<comment type="domain">
    <text evidence="11">The N-terminal domain is essential for RNAP assembly and basal transcription, whereas the C-terminal domain is involved in interaction with transcriptional regulators and with upstream promoter elements.</text>
</comment>
<dbReference type="AlphaFoldDB" id="A0A0G1HT27"/>
<dbReference type="STRING" id="1618392.UW41_C0002G0084"/>
<dbReference type="InterPro" id="IPR011262">
    <property type="entry name" value="DNA-dir_RNA_pol_insert"/>
</dbReference>
<evidence type="ECO:0000259" key="12">
    <source>
        <dbReference type="SMART" id="SM00662"/>
    </source>
</evidence>
<evidence type="ECO:0000256" key="10">
    <source>
        <dbReference type="ARBA" id="ARBA00048552"/>
    </source>
</evidence>
<dbReference type="HAMAP" id="MF_00059">
    <property type="entry name" value="RNApol_bact_RpoA"/>
    <property type="match status" value="1"/>
</dbReference>
<dbReference type="FunFam" id="2.170.120.12:FF:000001">
    <property type="entry name" value="DNA-directed RNA polymerase subunit alpha"/>
    <property type="match status" value="1"/>
</dbReference>
<feature type="region of interest" description="Alpha N-terminal domain (alpha-NTD)" evidence="11">
    <location>
        <begin position="1"/>
        <end position="223"/>
    </location>
</feature>
<dbReference type="Pfam" id="PF01193">
    <property type="entry name" value="RNA_pol_L"/>
    <property type="match status" value="1"/>
</dbReference>
<dbReference type="EC" id="2.7.7.6" evidence="2 11"/>
<evidence type="ECO:0000256" key="5">
    <source>
        <dbReference type="ARBA" id="ARBA00022679"/>
    </source>
</evidence>
<accession>A0A0G1HT27</accession>
<comment type="similarity">
    <text evidence="1 11">Belongs to the RNA polymerase alpha chain family.</text>
</comment>
<evidence type="ECO:0000313" key="14">
    <source>
        <dbReference type="Proteomes" id="UP000034172"/>
    </source>
</evidence>
<organism evidence="13 14">
    <name type="scientific">Candidatus Collierbacteria bacterium GW2011_GWC2_44_18</name>
    <dbReference type="NCBI Taxonomy" id="1618392"/>
    <lineage>
        <taxon>Bacteria</taxon>
        <taxon>Candidatus Collieribacteriota</taxon>
    </lineage>
</organism>
<dbReference type="SUPFAM" id="SSF56553">
    <property type="entry name" value="Insert subdomain of RNA polymerase alpha subunit"/>
    <property type="match status" value="1"/>
</dbReference>
<dbReference type="GO" id="GO:0003899">
    <property type="term" value="F:DNA-directed RNA polymerase activity"/>
    <property type="evidence" value="ECO:0007669"/>
    <property type="project" value="UniProtKB-UniRule"/>
</dbReference>
<gene>
    <name evidence="11" type="primary">rpoA</name>
    <name evidence="13" type="ORF">UW41_C0002G0084</name>
</gene>
<dbReference type="InterPro" id="IPR011773">
    <property type="entry name" value="DNA-dir_RpoA"/>
</dbReference>
<comment type="catalytic activity">
    <reaction evidence="10 11">
        <text>RNA(n) + a ribonucleoside 5'-triphosphate = RNA(n+1) + diphosphate</text>
        <dbReference type="Rhea" id="RHEA:21248"/>
        <dbReference type="Rhea" id="RHEA-COMP:14527"/>
        <dbReference type="Rhea" id="RHEA-COMP:17342"/>
        <dbReference type="ChEBI" id="CHEBI:33019"/>
        <dbReference type="ChEBI" id="CHEBI:61557"/>
        <dbReference type="ChEBI" id="CHEBI:140395"/>
        <dbReference type="EC" id="2.7.7.6"/>
    </reaction>
</comment>
<dbReference type="EMBL" id="LCIE01000002">
    <property type="protein sequence ID" value="KKT49808.1"/>
    <property type="molecule type" value="Genomic_DNA"/>
</dbReference>
<evidence type="ECO:0000256" key="11">
    <source>
        <dbReference type="HAMAP-Rule" id="MF_00059"/>
    </source>
</evidence>
<evidence type="ECO:0000256" key="3">
    <source>
        <dbReference type="ARBA" id="ARBA00015972"/>
    </source>
</evidence>
<keyword evidence="7 11" id="KW-0804">Transcription</keyword>
<evidence type="ECO:0000256" key="9">
    <source>
        <dbReference type="ARBA" id="ARBA00033070"/>
    </source>
</evidence>
<comment type="subunit">
    <text evidence="11">Homodimer. The RNAP catalytic core consists of 2 alpha, 1 beta, 1 beta' and 1 omega subunit. When a sigma factor is associated with the core the holoenzyme is formed, which can initiate transcription.</text>
</comment>
<dbReference type="GO" id="GO:0000428">
    <property type="term" value="C:DNA-directed RNA polymerase complex"/>
    <property type="evidence" value="ECO:0007669"/>
    <property type="project" value="UniProtKB-KW"/>
</dbReference>
<comment type="caution">
    <text evidence="13">The sequence shown here is derived from an EMBL/GenBank/DDBJ whole genome shotgun (WGS) entry which is preliminary data.</text>
</comment>
<proteinExistence type="inferred from homology"/>
<dbReference type="Gene3D" id="1.10.150.20">
    <property type="entry name" value="5' to 3' exonuclease, C-terminal subdomain"/>
    <property type="match status" value="1"/>
</dbReference>
<dbReference type="Pfam" id="PF01000">
    <property type="entry name" value="RNA_pol_A_bac"/>
    <property type="match status" value="1"/>
</dbReference>
<dbReference type="Gene3D" id="2.170.120.12">
    <property type="entry name" value="DNA-directed RNA polymerase, insert domain"/>
    <property type="match status" value="1"/>
</dbReference>
<dbReference type="InterPro" id="IPR011260">
    <property type="entry name" value="RNAP_asu_C"/>
</dbReference>
<dbReference type="GO" id="GO:0003677">
    <property type="term" value="F:DNA binding"/>
    <property type="evidence" value="ECO:0007669"/>
    <property type="project" value="UniProtKB-UniRule"/>
</dbReference>
<evidence type="ECO:0000256" key="7">
    <source>
        <dbReference type="ARBA" id="ARBA00023163"/>
    </source>
</evidence>
<dbReference type="SMART" id="SM00662">
    <property type="entry name" value="RPOLD"/>
    <property type="match status" value="1"/>
</dbReference>
<dbReference type="Gene3D" id="3.30.1360.10">
    <property type="entry name" value="RNA polymerase, RBP11-like subunit"/>
    <property type="match status" value="1"/>
</dbReference>
<comment type="function">
    <text evidence="11">DNA-dependent RNA polymerase catalyzes the transcription of DNA into RNA using the four ribonucleoside triphosphates as substrates.</text>
</comment>
<evidence type="ECO:0000256" key="4">
    <source>
        <dbReference type="ARBA" id="ARBA00022478"/>
    </source>
</evidence>
<dbReference type="SUPFAM" id="SSF55257">
    <property type="entry name" value="RBP11-like subunits of RNA polymerase"/>
    <property type="match status" value="1"/>
</dbReference>
<dbReference type="SUPFAM" id="SSF47789">
    <property type="entry name" value="C-terminal domain of RNA polymerase alpha subunit"/>
    <property type="match status" value="1"/>
</dbReference>
<feature type="region of interest" description="Alpha C-terminal domain (alpha-CTD)" evidence="11">
    <location>
        <begin position="238"/>
        <end position="301"/>
    </location>
</feature>
<keyword evidence="5 11" id="KW-0808">Transferase</keyword>
<dbReference type="InterPro" id="IPR036643">
    <property type="entry name" value="RNApol_insert_sf"/>
</dbReference>
<dbReference type="InterPro" id="IPR036603">
    <property type="entry name" value="RBP11-like"/>
</dbReference>
<evidence type="ECO:0000256" key="8">
    <source>
        <dbReference type="ARBA" id="ARBA00032524"/>
    </source>
</evidence>
<evidence type="ECO:0000313" key="13">
    <source>
        <dbReference type="EMBL" id="KKT49808.1"/>
    </source>
</evidence>
<dbReference type="Proteomes" id="UP000034172">
    <property type="component" value="Unassembled WGS sequence"/>
</dbReference>
<evidence type="ECO:0000256" key="1">
    <source>
        <dbReference type="ARBA" id="ARBA00007123"/>
    </source>
</evidence>
<protein>
    <recommendedName>
        <fullName evidence="3 11">DNA-directed RNA polymerase subunit alpha</fullName>
        <shortName evidence="11">RNAP subunit alpha</shortName>
        <ecNumber evidence="2 11">2.7.7.6</ecNumber>
    </recommendedName>
    <alternativeName>
        <fullName evidence="9 11">RNA polymerase subunit alpha</fullName>
    </alternativeName>
    <alternativeName>
        <fullName evidence="8 11">Transcriptase subunit alpha</fullName>
    </alternativeName>
</protein>
<reference evidence="13 14" key="1">
    <citation type="journal article" date="2015" name="Nature">
        <title>rRNA introns, odd ribosomes, and small enigmatic genomes across a large radiation of phyla.</title>
        <authorList>
            <person name="Brown C.T."/>
            <person name="Hug L.A."/>
            <person name="Thomas B.C."/>
            <person name="Sharon I."/>
            <person name="Castelle C.J."/>
            <person name="Singh A."/>
            <person name="Wilkins M.J."/>
            <person name="Williams K.H."/>
            <person name="Banfield J.F."/>
        </authorList>
    </citation>
    <scope>NUCLEOTIDE SEQUENCE [LARGE SCALE GENOMIC DNA]</scope>
</reference>
<dbReference type="NCBIfam" id="TIGR02027">
    <property type="entry name" value="rpoA"/>
    <property type="match status" value="1"/>
</dbReference>
<dbReference type="NCBIfam" id="NF003519">
    <property type="entry name" value="PRK05182.2-5"/>
    <property type="match status" value="1"/>
</dbReference>
<evidence type="ECO:0000256" key="6">
    <source>
        <dbReference type="ARBA" id="ARBA00022695"/>
    </source>
</evidence>
<dbReference type="InterPro" id="IPR011263">
    <property type="entry name" value="DNA-dir_RNA_pol_RpoA/D/Rpb3"/>
</dbReference>
<feature type="domain" description="DNA-directed RNA polymerase RpoA/D/Rpb3-type" evidence="12">
    <location>
        <begin position="18"/>
        <end position="224"/>
    </location>
</feature>
<dbReference type="GO" id="GO:0005737">
    <property type="term" value="C:cytoplasm"/>
    <property type="evidence" value="ECO:0007669"/>
    <property type="project" value="UniProtKB-ARBA"/>
</dbReference>
<keyword evidence="6 11" id="KW-0548">Nucleotidyltransferase</keyword>
<dbReference type="GO" id="GO:0006351">
    <property type="term" value="P:DNA-templated transcription"/>
    <property type="evidence" value="ECO:0007669"/>
    <property type="project" value="UniProtKB-UniRule"/>
</dbReference>